<dbReference type="AlphaFoldDB" id="A0A9P4H7B2"/>
<feature type="domain" description="NADAR" evidence="2">
    <location>
        <begin position="24"/>
        <end position="200"/>
    </location>
</feature>
<evidence type="ECO:0000259" key="2">
    <source>
        <dbReference type="Pfam" id="PF08719"/>
    </source>
</evidence>
<gene>
    <name evidence="3" type="ORF">EK21DRAFT_101463</name>
</gene>
<dbReference type="Pfam" id="PF08719">
    <property type="entry name" value="NADAR"/>
    <property type="match status" value="1"/>
</dbReference>
<name>A0A9P4H7B2_9PLEO</name>
<organism evidence="3 4">
    <name type="scientific">Setomelanomma holmii</name>
    <dbReference type="NCBI Taxonomy" id="210430"/>
    <lineage>
        <taxon>Eukaryota</taxon>
        <taxon>Fungi</taxon>
        <taxon>Dikarya</taxon>
        <taxon>Ascomycota</taxon>
        <taxon>Pezizomycotina</taxon>
        <taxon>Dothideomycetes</taxon>
        <taxon>Pleosporomycetidae</taxon>
        <taxon>Pleosporales</taxon>
        <taxon>Pleosporineae</taxon>
        <taxon>Phaeosphaeriaceae</taxon>
        <taxon>Setomelanomma</taxon>
    </lineage>
</organism>
<feature type="compositionally biased region" description="Basic residues" evidence="1">
    <location>
        <begin position="1"/>
        <end position="13"/>
    </location>
</feature>
<accession>A0A9P4H7B2</accession>
<dbReference type="SUPFAM" id="SSF143990">
    <property type="entry name" value="YbiA-like"/>
    <property type="match status" value="1"/>
</dbReference>
<protein>
    <submittedName>
        <fullName evidence="3">DUF1768-domain-containing protein</fullName>
    </submittedName>
</protein>
<proteinExistence type="predicted"/>
<dbReference type="OrthoDB" id="206452at2759"/>
<dbReference type="CDD" id="cd15457">
    <property type="entry name" value="NADAR"/>
    <property type="match status" value="1"/>
</dbReference>
<dbReference type="Gene3D" id="1.10.357.40">
    <property type="entry name" value="YbiA-like"/>
    <property type="match status" value="1"/>
</dbReference>
<evidence type="ECO:0000313" key="4">
    <source>
        <dbReference type="Proteomes" id="UP000799777"/>
    </source>
</evidence>
<keyword evidence="4" id="KW-1185">Reference proteome</keyword>
<evidence type="ECO:0000313" key="3">
    <source>
        <dbReference type="EMBL" id="KAF2028984.1"/>
    </source>
</evidence>
<dbReference type="InterPro" id="IPR012816">
    <property type="entry name" value="NADAR"/>
</dbReference>
<feature type="region of interest" description="Disordered" evidence="1">
    <location>
        <begin position="217"/>
        <end position="237"/>
    </location>
</feature>
<dbReference type="EMBL" id="ML978206">
    <property type="protein sequence ID" value="KAF2028984.1"/>
    <property type="molecule type" value="Genomic_DNA"/>
</dbReference>
<dbReference type="Proteomes" id="UP000799777">
    <property type="component" value="Unassembled WGS sequence"/>
</dbReference>
<feature type="compositionally biased region" description="Basic and acidic residues" evidence="1">
    <location>
        <begin position="225"/>
        <end position="237"/>
    </location>
</feature>
<reference evidence="3" key="1">
    <citation type="journal article" date="2020" name="Stud. Mycol.">
        <title>101 Dothideomycetes genomes: a test case for predicting lifestyles and emergence of pathogens.</title>
        <authorList>
            <person name="Haridas S."/>
            <person name="Albert R."/>
            <person name="Binder M."/>
            <person name="Bloem J."/>
            <person name="Labutti K."/>
            <person name="Salamov A."/>
            <person name="Andreopoulos B."/>
            <person name="Baker S."/>
            <person name="Barry K."/>
            <person name="Bills G."/>
            <person name="Bluhm B."/>
            <person name="Cannon C."/>
            <person name="Castanera R."/>
            <person name="Culley D."/>
            <person name="Daum C."/>
            <person name="Ezra D."/>
            <person name="Gonzalez J."/>
            <person name="Henrissat B."/>
            <person name="Kuo A."/>
            <person name="Liang C."/>
            <person name="Lipzen A."/>
            <person name="Lutzoni F."/>
            <person name="Magnuson J."/>
            <person name="Mondo S."/>
            <person name="Nolan M."/>
            <person name="Ohm R."/>
            <person name="Pangilinan J."/>
            <person name="Park H.-J."/>
            <person name="Ramirez L."/>
            <person name="Alfaro M."/>
            <person name="Sun H."/>
            <person name="Tritt A."/>
            <person name="Yoshinaga Y."/>
            <person name="Zwiers L.-H."/>
            <person name="Turgeon B."/>
            <person name="Goodwin S."/>
            <person name="Spatafora J."/>
            <person name="Crous P."/>
            <person name="Grigoriev I."/>
        </authorList>
    </citation>
    <scope>NUCLEOTIDE SEQUENCE</scope>
    <source>
        <strain evidence="3">CBS 110217</strain>
    </source>
</reference>
<evidence type="ECO:0000256" key="1">
    <source>
        <dbReference type="SAM" id="MobiDB-lite"/>
    </source>
</evidence>
<feature type="region of interest" description="Disordered" evidence="1">
    <location>
        <begin position="1"/>
        <end position="21"/>
    </location>
</feature>
<comment type="caution">
    <text evidence="3">The sequence shown here is derived from an EMBL/GenBank/DDBJ whole genome shotgun (WGS) entry which is preliminary data.</text>
</comment>
<dbReference type="NCBIfam" id="TIGR02464">
    <property type="entry name" value="ribofla_fusion"/>
    <property type="match status" value="1"/>
</dbReference>
<dbReference type="InterPro" id="IPR037238">
    <property type="entry name" value="YbiA-like_sf"/>
</dbReference>
<sequence>MPPKRKVHPIGRPKKSEPQPDATYFYMPNDKPYGVFCQWHPSPITIPTISLHFLGTSPFSASLLKTYTPSISFTCAEQLYMFCKALYFGDTASCTRILATRDPKEQKKLGKQVSNFNEFKWSRAKSRVARVGNWYKFTHPSNRHMKDILLSTRERELAKAARRDRVWGIGYSAEEAERYRGMWGEYRLGGALMGVRGRIWALEERVGRGHVVGWDWDGDEDETEKEGVESKLPEDDM</sequence>